<dbReference type="InterPro" id="IPR021109">
    <property type="entry name" value="Peptidase_aspartic_dom_sf"/>
</dbReference>
<keyword evidence="5" id="KW-1185">Reference proteome</keyword>
<gene>
    <name evidence="4" type="ORF">N0F65_011198</name>
</gene>
<reference evidence="4" key="2">
    <citation type="journal article" date="2023" name="Microbiol Resour">
        <title>Decontamination and Annotation of the Draft Genome Sequence of the Oomycete Lagenidium giganteum ARSEF 373.</title>
        <authorList>
            <person name="Morgan W.R."/>
            <person name="Tartar A."/>
        </authorList>
    </citation>
    <scope>NUCLEOTIDE SEQUENCE</scope>
    <source>
        <strain evidence="4">ARSEF 373</strain>
    </source>
</reference>
<evidence type="ECO:0000313" key="4">
    <source>
        <dbReference type="EMBL" id="DBA02131.1"/>
    </source>
</evidence>
<dbReference type="EMBL" id="DAKRPA010000036">
    <property type="protein sequence ID" value="DBA02131.1"/>
    <property type="molecule type" value="Genomic_DNA"/>
</dbReference>
<feature type="region of interest" description="Disordered" evidence="2">
    <location>
        <begin position="87"/>
        <end position="113"/>
    </location>
</feature>
<dbReference type="InterPro" id="IPR036875">
    <property type="entry name" value="Znf_CCHC_sf"/>
</dbReference>
<name>A0AAV2Z749_9STRA</name>
<dbReference type="AlphaFoldDB" id="A0AAV2Z749"/>
<feature type="compositionally biased region" description="Acidic residues" evidence="2">
    <location>
        <begin position="173"/>
        <end position="187"/>
    </location>
</feature>
<dbReference type="SMART" id="SM00343">
    <property type="entry name" value="ZnF_C2HC"/>
    <property type="match status" value="1"/>
</dbReference>
<dbReference type="Gene3D" id="2.40.70.10">
    <property type="entry name" value="Acid Proteases"/>
    <property type="match status" value="1"/>
</dbReference>
<accession>A0AAV2Z749</accession>
<proteinExistence type="predicted"/>
<dbReference type="Gene3D" id="4.10.60.10">
    <property type="entry name" value="Zinc finger, CCHC-type"/>
    <property type="match status" value="1"/>
</dbReference>
<protein>
    <recommendedName>
        <fullName evidence="3">CCHC-type domain-containing protein</fullName>
    </recommendedName>
</protein>
<dbReference type="CDD" id="cd00303">
    <property type="entry name" value="retropepsin_like"/>
    <property type="match status" value="1"/>
</dbReference>
<dbReference type="GO" id="GO:0003676">
    <property type="term" value="F:nucleic acid binding"/>
    <property type="evidence" value="ECO:0007669"/>
    <property type="project" value="InterPro"/>
</dbReference>
<dbReference type="InterPro" id="IPR001878">
    <property type="entry name" value="Znf_CCHC"/>
</dbReference>
<organism evidence="4 5">
    <name type="scientific">Lagenidium giganteum</name>
    <dbReference type="NCBI Taxonomy" id="4803"/>
    <lineage>
        <taxon>Eukaryota</taxon>
        <taxon>Sar</taxon>
        <taxon>Stramenopiles</taxon>
        <taxon>Oomycota</taxon>
        <taxon>Peronosporomycetes</taxon>
        <taxon>Pythiales</taxon>
        <taxon>Pythiaceae</taxon>
    </lineage>
</organism>
<dbReference type="Proteomes" id="UP001146120">
    <property type="component" value="Unassembled WGS sequence"/>
</dbReference>
<keyword evidence="1" id="KW-0862">Zinc</keyword>
<dbReference type="SUPFAM" id="SSF57756">
    <property type="entry name" value="Retrovirus zinc finger-like domains"/>
    <property type="match status" value="1"/>
</dbReference>
<dbReference type="GO" id="GO:0008270">
    <property type="term" value="F:zinc ion binding"/>
    <property type="evidence" value="ECO:0007669"/>
    <property type="project" value="UniProtKB-KW"/>
</dbReference>
<dbReference type="Pfam" id="PF00098">
    <property type="entry name" value="zf-CCHC"/>
    <property type="match status" value="1"/>
</dbReference>
<keyword evidence="1" id="KW-0479">Metal-binding</keyword>
<evidence type="ECO:0000259" key="3">
    <source>
        <dbReference type="PROSITE" id="PS50158"/>
    </source>
</evidence>
<feature type="region of interest" description="Disordered" evidence="2">
    <location>
        <begin position="141"/>
        <end position="193"/>
    </location>
</feature>
<keyword evidence="1" id="KW-0863">Zinc-finger</keyword>
<evidence type="ECO:0000256" key="2">
    <source>
        <dbReference type="SAM" id="MobiDB-lite"/>
    </source>
</evidence>
<feature type="compositionally biased region" description="Basic and acidic residues" evidence="2">
    <location>
        <begin position="87"/>
        <end position="105"/>
    </location>
</feature>
<comment type="caution">
    <text evidence="4">The sequence shown here is derived from an EMBL/GenBank/DDBJ whole genome shotgun (WGS) entry which is preliminary data.</text>
</comment>
<dbReference type="PROSITE" id="PS50158">
    <property type="entry name" value="ZF_CCHC"/>
    <property type="match status" value="1"/>
</dbReference>
<evidence type="ECO:0000313" key="5">
    <source>
        <dbReference type="Proteomes" id="UP001146120"/>
    </source>
</evidence>
<feature type="domain" description="CCHC-type" evidence="3">
    <location>
        <begin position="129"/>
        <end position="144"/>
    </location>
</feature>
<evidence type="ECO:0000256" key="1">
    <source>
        <dbReference type="PROSITE-ProRule" id="PRU00047"/>
    </source>
</evidence>
<sequence length="415" mass="46959">MNSFQPICNNAFTTNYMNSVNATVRMWSINWSVPDNHDTDPRHDRHGKDCIFSAWVAPAHTAEVQYRRCATLAGAITLALDYERSHHGVDPGRARSLRSERRLPHGPEPMKINNLRDLSRDDCRQCGLCYKCQKPGHLAARCPQRASRVAPPRRRPVLNNVGLAASSPWEGSGNDDADDADDEAEHDDDQHRHDRYTLNVVNCNEVTKEDARHDLIRRSGSVEGKTVTVLLNSGAGVNVIRPGIATQVIEERDAQIELFDGSVTKVQKVRRVRATVHLGQYIFTDKEFLEWEMPGRQDVIFGRPMHYKFQPIIDWRSERVHFPVAAQRLIRISKRVATCDLWQDEITVVEAAEFALHLQDKEYAEHFRMKVSAVDTAAGTVPAFQQPQLTILSTSSRRSFQTGCRPCVMLSSVSK</sequence>
<reference evidence="4" key="1">
    <citation type="submission" date="2022-11" db="EMBL/GenBank/DDBJ databases">
        <authorList>
            <person name="Morgan W.R."/>
            <person name="Tartar A."/>
        </authorList>
    </citation>
    <scope>NUCLEOTIDE SEQUENCE</scope>
    <source>
        <strain evidence="4">ARSEF 373</strain>
    </source>
</reference>